<reference evidence="1 2" key="1">
    <citation type="submission" date="2016-11" db="EMBL/GenBank/DDBJ databases">
        <authorList>
            <person name="Jaros S."/>
            <person name="Januszkiewicz K."/>
            <person name="Wedrychowicz H."/>
        </authorList>
    </citation>
    <scope>NUCLEOTIDE SEQUENCE [LARGE SCALE GENOMIC DNA]</scope>
    <source>
        <strain evidence="1 2">DSM 29431</strain>
    </source>
</reference>
<keyword evidence="1" id="KW-0378">Hydrolase</keyword>
<dbReference type="InterPro" id="IPR015278">
    <property type="entry name" value="BglII-like"/>
</dbReference>
<dbReference type="InterPro" id="IPR011335">
    <property type="entry name" value="Restrct_endonuc-II-like"/>
</dbReference>
<dbReference type="GO" id="GO:0009036">
    <property type="term" value="F:type II site-specific deoxyribonuclease activity"/>
    <property type="evidence" value="ECO:0007669"/>
    <property type="project" value="InterPro"/>
</dbReference>
<dbReference type="OrthoDB" id="1956808at2"/>
<dbReference type="STRING" id="996342.SAMN05443551_4073"/>
<keyword evidence="1" id="KW-0255">Endonuclease</keyword>
<dbReference type="AlphaFoldDB" id="A0A1M5XRG0"/>
<accession>A0A1M5XRG0</accession>
<evidence type="ECO:0000313" key="1">
    <source>
        <dbReference type="EMBL" id="SHI02252.1"/>
    </source>
</evidence>
<dbReference type="EMBL" id="FQXC01000008">
    <property type="protein sequence ID" value="SHI02252.1"/>
    <property type="molecule type" value="Genomic_DNA"/>
</dbReference>
<dbReference type="Pfam" id="PF09195">
    <property type="entry name" value="Endonuc-BglII"/>
    <property type="match status" value="1"/>
</dbReference>
<dbReference type="GO" id="GO:0009307">
    <property type="term" value="P:DNA restriction-modification system"/>
    <property type="evidence" value="ECO:0007669"/>
    <property type="project" value="InterPro"/>
</dbReference>
<dbReference type="SUPFAM" id="SSF52980">
    <property type="entry name" value="Restriction endonuclease-like"/>
    <property type="match status" value="1"/>
</dbReference>
<evidence type="ECO:0000313" key="2">
    <source>
        <dbReference type="Proteomes" id="UP000184221"/>
    </source>
</evidence>
<dbReference type="RefSeq" id="WP_072779930.1">
    <property type="nucleotide sequence ID" value="NZ_FQXC01000008.1"/>
</dbReference>
<protein>
    <submittedName>
        <fullName evidence="1">Restriction endonuclease BglII</fullName>
    </submittedName>
</protein>
<keyword evidence="1" id="KW-0540">Nuclease</keyword>
<keyword evidence="2" id="KW-1185">Reference proteome</keyword>
<proteinExistence type="predicted"/>
<sequence>MFQALTDKGYDIAISNHAGAILSVDFSRVTRELVGALEDLTIPDTELIGSGGGEAPSTQRLRRRLYEAGWPKHTFDFRLIVDGRETVSHSHEIDHVRRAHAGTVALEIEWNNKDPFFDRDLENFQRLHAQSAISVGVLITRGASLQDQMLNIIQNCIIRHGIENEVALVEAFNMKDRTKRQREAVDRLMASGLPFPDAFAKQFVSDKFGAATTHWQKLKDRIDRGVGNPCPLLLIGLPASIITA</sequence>
<name>A0A1M5XRG0_9RHOB</name>
<gene>
    <name evidence="1" type="ORF">SAMN05443551_4073</name>
</gene>
<organism evidence="1 2">
    <name type="scientific">Marivita hallyeonensis</name>
    <dbReference type="NCBI Taxonomy" id="996342"/>
    <lineage>
        <taxon>Bacteria</taxon>
        <taxon>Pseudomonadati</taxon>
        <taxon>Pseudomonadota</taxon>
        <taxon>Alphaproteobacteria</taxon>
        <taxon>Rhodobacterales</taxon>
        <taxon>Roseobacteraceae</taxon>
        <taxon>Marivita</taxon>
    </lineage>
</organism>
<dbReference type="Proteomes" id="UP000184221">
    <property type="component" value="Unassembled WGS sequence"/>
</dbReference>